<dbReference type="InterPro" id="IPR017941">
    <property type="entry name" value="Rieske_2Fe-2S"/>
</dbReference>
<name>C1F262_ACIC5</name>
<evidence type="ECO:0000313" key="9">
    <source>
        <dbReference type="Proteomes" id="UP000002207"/>
    </source>
</evidence>
<keyword evidence="3" id="KW-0408">Iron</keyword>
<protein>
    <submittedName>
        <fullName evidence="8">Iron-sulfur cluster-binding protein, Rieske family</fullName>
    </submittedName>
</protein>
<gene>
    <name evidence="8" type="ordered locus">ACP_0722</name>
</gene>
<dbReference type="Pfam" id="PF00355">
    <property type="entry name" value="Rieske"/>
    <property type="match status" value="1"/>
</dbReference>
<evidence type="ECO:0000256" key="5">
    <source>
        <dbReference type="ARBA" id="ARBA00034078"/>
    </source>
</evidence>
<dbReference type="SUPFAM" id="SSF50022">
    <property type="entry name" value="ISP domain"/>
    <property type="match status" value="1"/>
</dbReference>
<reference evidence="8 9" key="1">
    <citation type="journal article" date="2009" name="Appl. Environ. Microbiol.">
        <title>Three genomes from the phylum Acidobacteria provide insight into the lifestyles of these microorganisms in soils.</title>
        <authorList>
            <person name="Ward N.L."/>
            <person name="Challacombe J.F."/>
            <person name="Janssen P.H."/>
            <person name="Henrissat B."/>
            <person name="Coutinho P.M."/>
            <person name="Wu M."/>
            <person name="Xie G."/>
            <person name="Haft D.H."/>
            <person name="Sait M."/>
            <person name="Badger J."/>
            <person name="Barabote R.D."/>
            <person name="Bradley B."/>
            <person name="Brettin T.S."/>
            <person name="Brinkac L.M."/>
            <person name="Bruce D."/>
            <person name="Creasy T."/>
            <person name="Daugherty S.C."/>
            <person name="Davidsen T.M."/>
            <person name="DeBoy R.T."/>
            <person name="Detter J.C."/>
            <person name="Dodson R.J."/>
            <person name="Durkin A.S."/>
            <person name="Ganapathy A."/>
            <person name="Gwinn-Giglio M."/>
            <person name="Han C.S."/>
            <person name="Khouri H."/>
            <person name="Kiss H."/>
            <person name="Kothari S.P."/>
            <person name="Madupu R."/>
            <person name="Nelson K.E."/>
            <person name="Nelson W.C."/>
            <person name="Paulsen I."/>
            <person name="Penn K."/>
            <person name="Ren Q."/>
            <person name="Rosovitz M.J."/>
            <person name="Selengut J.D."/>
            <person name="Shrivastava S."/>
            <person name="Sullivan S.A."/>
            <person name="Tapia R."/>
            <person name="Thompson L.S."/>
            <person name="Watkins K.L."/>
            <person name="Yang Q."/>
            <person name="Yu C."/>
            <person name="Zafar N."/>
            <person name="Zhou L."/>
            <person name="Kuske C.R."/>
        </authorList>
    </citation>
    <scope>NUCLEOTIDE SEQUENCE [LARGE SCALE GENOMIC DNA]</scope>
    <source>
        <strain evidence="9">ATCC 51196 / DSM 11244 / BCRC 80197 / JCM 7670 / NBRC 15755 / NCIMB 13165 / 161</strain>
    </source>
</reference>
<dbReference type="FunCoup" id="C1F262">
    <property type="interactions" value="66"/>
</dbReference>
<keyword evidence="2" id="KW-0479">Metal-binding</keyword>
<keyword evidence="4" id="KW-0411">Iron-sulfur</keyword>
<evidence type="ECO:0000256" key="1">
    <source>
        <dbReference type="ARBA" id="ARBA00022714"/>
    </source>
</evidence>
<evidence type="ECO:0000256" key="3">
    <source>
        <dbReference type="ARBA" id="ARBA00023004"/>
    </source>
</evidence>
<dbReference type="InParanoid" id="C1F262"/>
<dbReference type="Gene3D" id="2.102.10.10">
    <property type="entry name" value="Rieske [2Fe-2S] iron-sulphur domain"/>
    <property type="match status" value="1"/>
</dbReference>
<keyword evidence="9" id="KW-1185">Reference proteome</keyword>
<dbReference type="HOGENOM" id="CLU_055690_5_0_0"/>
<organism evidence="8 9">
    <name type="scientific">Acidobacterium capsulatum (strain ATCC 51196 / DSM 11244 / BCRC 80197 / JCM 7670 / NBRC 15755 / NCIMB 13165 / 161)</name>
    <dbReference type="NCBI Taxonomy" id="240015"/>
    <lineage>
        <taxon>Bacteria</taxon>
        <taxon>Pseudomonadati</taxon>
        <taxon>Acidobacteriota</taxon>
        <taxon>Terriglobia</taxon>
        <taxon>Terriglobales</taxon>
        <taxon>Acidobacteriaceae</taxon>
        <taxon>Acidobacterium</taxon>
    </lineage>
</organism>
<dbReference type="STRING" id="240015.ACP_0722"/>
<dbReference type="GO" id="GO:0051537">
    <property type="term" value="F:2 iron, 2 sulfur cluster binding"/>
    <property type="evidence" value="ECO:0007669"/>
    <property type="project" value="UniProtKB-KW"/>
</dbReference>
<dbReference type="RefSeq" id="WP_015895895.1">
    <property type="nucleotide sequence ID" value="NC_012483.1"/>
</dbReference>
<evidence type="ECO:0000256" key="6">
    <source>
        <dbReference type="ARBA" id="ARBA00038001"/>
    </source>
</evidence>
<dbReference type="InterPro" id="IPR036922">
    <property type="entry name" value="Rieske_2Fe-2S_sf"/>
</dbReference>
<sequence>MPQWLRLCSTADLPAEGEVRELAMGERLYCAAMVEGRLTVTDNECPHRGGPLGQGLIEQGRVICPWHAWAFDLRTGCALHNAKACIHIYPTRIEGEDVLIESR</sequence>
<dbReference type="eggNOG" id="COG2146">
    <property type="taxonomic scope" value="Bacteria"/>
</dbReference>
<dbReference type="OrthoDB" id="9795104at2"/>
<comment type="similarity">
    <text evidence="6">Belongs to the bacterial ring-hydroxylating dioxygenase ferredoxin component family.</text>
</comment>
<comment type="cofactor">
    <cofactor evidence="5">
        <name>[2Fe-2S] cluster</name>
        <dbReference type="ChEBI" id="CHEBI:190135"/>
    </cofactor>
</comment>
<evidence type="ECO:0000256" key="4">
    <source>
        <dbReference type="ARBA" id="ARBA00023014"/>
    </source>
</evidence>
<feature type="domain" description="Rieske" evidence="7">
    <location>
        <begin position="5"/>
        <end position="100"/>
    </location>
</feature>
<dbReference type="KEGG" id="aca:ACP_0722"/>
<accession>C1F262</accession>
<keyword evidence="1" id="KW-0001">2Fe-2S</keyword>
<dbReference type="PROSITE" id="PS51296">
    <property type="entry name" value="RIESKE"/>
    <property type="match status" value="1"/>
</dbReference>
<evidence type="ECO:0000313" key="8">
    <source>
        <dbReference type="EMBL" id="ACO31432.1"/>
    </source>
</evidence>
<dbReference type="EMBL" id="CP001472">
    <property type="protein sequence ID" value="ACO31432.1"/>
    <property type="molecule type" value="Genomic_DNA"/>
</dbReference>
<dbReference type="GO" id="GO:0046872">
    <property type="term" value="F:metal ion binding"/>
    <property type="evidence" value="ECO:0007669"/>
    <property type="project" value="UniProtKB-KW"/>
</dbReference>
<evidence type="ECO:0000259" key="7">
    <source>
        <dbReference type="PROSITE" id="PS51296"/>
    </source>
</evidence>
<dbReference type="PANTHER" id="PTHR21496:SF0">
    <property type="entry name" value="RIESKE DOMAIN-CONTAINING PROTEIN"/>
    <property type="match status" value="1"/>
</dbReference>
<dbReference type="Proteomes" id="UP000002207">
    <property type="component" value="Chromosome"/>
</dbReference>
<evidence type="ECO:0000256" key="2">
    <source>
        <dbReference type="ARBA" id="ARBA00022723"/>
    </source>
</evidence>
<proteinExistence type="inferred from homology"/>
<dbReference type="AlphaFoldDB" id="C1F262"/>
<dbReference type="PANTHER" id="PTHR21496">
    <property type="entry name" value="FERREDOXIN-RELATED"/>
    <property type="match status" value="1"/>
</dbReference>